<sequence length="499" mass="55991">MLEEKSGPSAIVVGAGFGGMAAALRLKAKGWRVTLIDRAPRPGGRAQVFEKDGFRHDAGPTVITAPFLFDELFALFGKDRRDFVTFVPLTPWYRFRFHDGTTFDYGGGVDDTLAEIRRIEPQDVNGYLAMLKHSRLMYEKAFTELADQPFHEPKTMLRQTLSLMRLRANRTVWQFVSAYLTNSNLRQAFSIQPLLLGGNPFDTTSIYTLIHYLERQWGVHFAMGGTGAIVAALQKLMLDEGVKIRLGETVSKILIENRSAKGVSLESGETIAADIVVSDVDPMFLYREMIPTQVQPIMTKIKKRSRLSMGLFVLYFGTRRKYPDVAHHTIWMGARYKELLKDIFTRRSLPEDFSLYLHRPTATDASFAPEGCDSFYVLCPTPNLLAPIDWTEEGPRLQSRIVDALDRTILPGLKGSITADFFMTPRDFENRYLSYAGAGFSIAPYFTQSAWFRFHNRAEGLRNLYLTGAGTHPGAGIPGVLCSAKVVDRLVPDASAFVL</sequence>
<evidence type="ECO:0000259" key="10">
    <source>
        <dbReference type="Pfam" id="PF01593"/>
    </source>
</evidence>
<protein>
    <recommendedName>
        <fullName evidence="8">Phytoene dehydrogenase</fullName>
    </recommendedName>
</protein>
<dbReference type="GO" id="GO:0016117">
    <property type="term" value="P:carotenoid biosynthetic process"/>
    <property type="evidence" value="ECO:0007669"/>
    <property type="project" value="UniProtKB-KW"/>
</dbReference>
<dbReference type="Gene3D" id="3.50.50.60">
    <property type="entry name" value="FAD/NAD(P)-binding domain"/>
    <property type="match status" value="2"/>
</dbReference>
<dbReference type="STRING" id="1612308.SAMN05444581_11450"/>
<dbReference type="Pfam" id="PF01593">
    <property type="entry name" value="Amino_oxidase"/>
    <property type="match status" value="1"/>
</dbReference>
<keyword evidence="12" id="KW-1185">Reference proteome</keyword>
<evidence type="ECO:0000256" key="8">
    <source>
        <dbReference type="ARBA" id="ARBA00031986"/>
    </source>
</evidence>
<evidence type="ECO:0000256" key="4">
    <source>
        <dbReference type="ARBA" id="ARBA00022630"/>
    </source>
</evidence>
<dbReference type="GO" id="GO:0016627">
    <property type="term" value="F:oxidoreductase activity, acting on the CH-CH group of donors"/>
    <property type="evidence" value="ECO:0007669"/>
    <property type="project" value="UniProtKB-ARBA"/>
</dbReference>
<feature type="domain" description="Amine oxidase" evidence="10">
    <location>
        <begin position="18"/>
        <end position="485"/>
    </location>
</feature>
<organism evidence="11 12">
    <name type="scientific">Methylocapsa palsarum</name>
    <dbReference type="NCBI Taxonomy" id="1612308"/>
    <lineage>
        <taxon>Bacteria</taxon>
        <taxon>Pseudomonadati</taxon>
        <taxon>Pseudomonadota</taxon>
        <taxon>Alphaproteobacteria</taxon>
        <taxon>Hyphomicrobiales</taxon>
        <taxon>Beijerinckiaceae</taxon>
        <taxon>Methylocapsa</taxon>
    </lineage>
</organism>
<dbReference type="NCBIfam" id="TIGR02734">
    <property type="entry name" value="crtI_fam"/>
    <property type="match status" value="1"/>
</dbReference>
<dbReference type="AlphaFoldDB" id="A0A1I4BE28"/>
<dbReference type="RefSeq" id="WP_091684916.1">
    <property type="nucleotide sequence ID" value="NZ_FOSN01000014.1"/>
</dbReference>
<evidence type="ECO:0000256" key="5">
    <source>
        <dbReference type="ARBA" id="ARBA00022746"/>
    </source>
</evidence>
<dbReference type="InterPro" id="IPR002937">
    <property type="entry name" value="Amino_oxidase"/>
</dbReference>
<reference evidence="11 12" key="1">
    <citation type="submission" date="2016-10" db="EMBL/GenBank/DDBJ databases">
        <authorList>
            <person name="de Groot N.N."/>
        </authorList>
    </citation>
    <scope>NUCLEOTIDE SEQUENCE [LARGE SCALE GENOMIC DNA]</scope>
    <source>
        <strain evidence="11 12">NE2</strain>
    </source>
</reference>
<evidence type="ECO:0000256" key="1">
    <source>
        <dbReference type="ARBA" id="ARBA00001974"/>
    </source>
</evidence>
<keyword evidence="5 9" id="KW-0125">Carotenoid biosynthesis</keyword>
<dbReference type="PROSITE" id="PS00982">
    <property type="entry name" value="PHYTOENE_DH"/>
    <property type="match status" value="1"/>
</dbReference>
<evidence type="ECO:0000313" key="12">
    <source>
        <dbReference type="Proteomes" id="UP000198755"/>
    </source>
</evidence>
<evidence type="ECO:0000256" key="3">
    <source>
        <dbReference type="ARBA" id="ARBA00006046"/>
    </source>
</evidence>
<evidence type="ECO:0000256" key="9">
    <source>
        <dbReference type="RuleBase" id="RU362075"/>
    </source>
</evidence>
<gene>
    <name evidence="11" type="ORF">SAMN05444581_11450</name>
</gene>
<keyword evidence="4" id="KW-0285">Flavoprotein</keyword>
<dbReference type="SUPFAM" id="SSF51905">
    <property type="entry name" value="FAD/NAD(P)-binding domain"/>
    <property type="match status" value="1"/>
</dbReference>
<comment type="similarity">
    <text evidence="3 9">Belongs to the carotenoid/retinoid oxidoreductase family.</text>
</comment>
<dbReference type="PANTHER" id="PTHR43734">
    <property type="entry name" value="PHYTOENE DESATURASE"/>
    <property type="match status" value="1"/>
</dbReference>
<dbReference type="InterPro" id="IPR008150">
    <property type="entry name" value="Phytoene_DH_bac_CS"/>
</dbReference>
<evidence type="ECO:0000256" key="7">
    <source>
        <dbReference type="ARBA" id="ARBA00023002"/>
    </source>
</evidence>
<dbReference type="PANTHER" id="PTHR43734:SF3">
    <property type="entry name" value="B-CAROTENE KETOLASE"/>
    <property type="match status" value="1"/>
</dbReference>
<comment type="cofactor">
    <cofactor evidence="1">
        <name>FAD</name>
        <dbReference type="ChEBI" id="CHEBI:57692"/>
    </cofactor>
</comment>
<proteinExistence type="inferred from homology"/>
<accession>A0A1I4BE28</accession>
<name>A0A1I4BE28_9HYPH</name>
<keyword evidence="6" id="KW-0274">FAD</keyword>
<dbReference type="InterPro" id="IPR036188">
    <property type="entry name" value="FAD/NAD-bd_sf"/>
</dbReference>
<dbReference type="Proteomes" id="UP000198755">
    <property type="component" value="Unassembled WGS sequence"/>
</dbReference>
<evidence type="ECO:0000256" key="6">
    <source>
        <dbReference type="ARBA" id="ARBA00022827"/>
    </source>
</evidence>
<evidence type="ECO:0000313" key="11">
    <source>
        <dbReference type="EMBL" id="SFK66550.1"/>
    </source>
</evidence>
<dbReference type="InterPro" id="IPR014105">
    <property type="entry name" value="Carotenoid/retinoid_OxRdtase"/>
</dbReference>
<keyword evidence="7 9" id="KW-0560">Oxidoreductase</keyword>
<dbReference type="OrthoDB" id="9774675at2"/>
<evidence type="ECO:0000256" key="2">
    <source>
        <dbReference type="ARBA" id="ARBA00004829"/>
    </source>
</evidence>
<dbReference type="EMBL" id="FOSN01000014">
    <property type="protein sequence ID" value="SFK66550.1"/>
    <property type="molecule type" value="Genomic_DNA"/>
</dbReference>
<comment type="pathway">
    <text evidence="2 9">Carotenoid biosynthesis.</text>
</comment>